<gene>
    <name evidence="4" type="ORF">jhhlp_008780</name>
</gene>
<dbReference type="PROSITE" id="PS50215">
    <property type="entry name" value="ADAM_MEPRO"/>
    <property type="match status" value="1"/>
</dbReference>
<dbReference type="PANTHER" id="PTHR11905">
    <property type="entry name" value="ADAM A DISINTEGRIN AND METALLOPROTEASE DOMAIN"/>
    <property type="match status" value="1"/>
</dbReference>
<dbReference type="OrthoDB" id="5951731at2759"/>
<dbReference type="EMBL" id="NLAX01001623">
    <property type="protein sequence ID" value="PKS05404.1"/>
    <property type="molecule type" value="Genomic_DNA"/>
</dbReference>
<accession>A0A2N3MYZ6</accession>
<dbReference type="VEuPathDB" id="FungiDB:jhhlp_008780"/>
<feature type="domain" description="Peptidase M12B" evidence="3">
    <location>
        <begin position="1"/>
        <end position="210"/>
    </location>
</feature>
<feature type="domain" description="Disintegrin" evidence="2">
    <location>
        <begin position="235"/>
        <end position="275"/>
    </location>
</feature>
<feature type="binding site" evidence="1">
    <location>
        <position position="160"/>
    </location>
    <ligand>
        <name>Zn(2+)</name>
        <dbReference type="ChEBI" id="CHEBI:29105"/>
        <note>catalytic</note>
    </ligand>
</feature>
<dbReference type="SUPFAM" id="SSF55486">
    <property type="entry name" value="Metalloproteases ('zincins'), catalytic domain"/>
    <property type="match status" value="1"/>
</dbReference>
<dbReference type="Proteomes" id="UP000233524">
    <property type="component" value="Unassembled WGS sequence"/>
</dbReference>
<dbReference type="STRING" id="41688.A0A2N3MYZ6"/>
<dbReference type="InterPro" id="IPR034028">
    <property type="entry name" value="ZnMc_ADAM_fungal"/>
</dbReference>
<dbReference type="InParanoid" id="A0A2N3MYZ6"/>
<dbReference type="InterPro" id="IPR024079">
    <property type="entry name" value="MetalloPept_cat_dom_sf"/>
</dbReference>
<dbReference type="Gene3D" id="4.10.70.10">
    <property type="entry name" value="Disintegrin domain"/>
    <property type="match status" value="1"/>
</dbReference>
<feature type="active site" evidence="1">
    <location>
        <position position="151"/>
    </location>
</feature>
<proteinExistence type="predicted"/>
<dbReference type="GO" id="GO:0004222">
    <property type="term" value="F:metalloendopeptidase activity"/>
    <property type="evidence" value="ECO:0007669"/>
    <property type="project" value="InterPro"/>
</dbReference>
<keyword evidence="1" id="KW-0862">Zinc</keyword>
<dbReference type="Gene3D" id="3.40.390.10">
    <property type="entry name" value="Collagenase (Catalytic Domain)"/>
    <property type="match status" value="1"/>
</dbReference>
<feature type="binding site" evidence="1">
    <location>
        <position position="154"/>
    </location>
    <ligand>
        <name>Zn(2+)</name>
        <dbReference type="ChEBI" id="CHEBI:29105"/>
        <note>catalytic</note>
    </ligand>
</feature>
<name>A0A2N3MYZ6_9PEZI</name>
<dbReference type="AlphaFoldDB" id="A0A2N3MYZ6"/>
<organism evidence="4 5">
    <name type="scientific">Lomentospora prolificans</name>
    <dbReference type="NCBI Taxonomy" id="41688"/>
    <lineage>
        <taxon>Eukaryota</taxon>
        <taxon>Fungi</taxon>
        <taxon>Dikarya</taxon>
        <taxon>Ascomycota</taxon>
        <taxon>Pezizomycotina</taxon>
        <taxon>Sordariomycetes</taxon>
        <taxon>Hypocreomycetidae</taxon>
        <taxon>Microascales</taxon>
        <taxon>Microascaceae</taxon>
        <taxon>Lomentospora</taxon>
    </lineage>
</organism>
<dbReference type="InterPro" id="IPR036436">
    <property type="entry name" value="Disintegrin_dom_sf"/>
</dbReference>
<dbReference type="PANTHER" id="PTHR11905:SF159">
    <property type="entry name" value="ADAM METALLOPROTEASE"/>
    <property type="match status" value="1"/>
</dbReference>
<reference evidence="4 5" key="1">
    <citation type="journal article" date="2017" name="G3 (Bethesda)">
        <title>First Draft Genome Sequence of the Pathogenic Fungus Lomentospora prolificans (Formerly Scedosporium prolificans).</title>
        <authorList>
            <person name="Luo R."/>
            <person name="Zimin A."/>
            <person name="Workman R."/>
            <person name="Fan Y."/>
            <person name="Pertea G."/>
            <person name="Grossman N."/>
            <person name="Wear M.P."/>
            <person name="Jia B."/>
            <person name="Miller H."/>
            <person name="Casadevall A."/>
            <person name="Timp W."/>
            <person name="Zhang S.X."/>
            <person name="Salzberg S.L."/>
        </authorList>
    </citation>
    <scope>NUCLEOTIDE SEQUENCE [LARGE SCALE GENOMIC DNA]</scope>
    <source>
        <strain evidence="4 5">JHH-5317</strain>
    </source>
</reference>
<dbReference type="GO" id="GO:0046872">
    <property type="term" value="F:metal ion binding"/>
    <property type="evidence" value="ECO:0007669"/>
    <property type="project" value="UniProtKB-KW"/>
</dbReference>
<dbReference type="InterPro" id="IPR001590">
    <property type="entry name" value="Peptidase_M12B"/>
</dbReference>
<evidence type="ECO:0000259" key="2">
    <source>
        <dbReference type="PROSITE" id="PS50214"/>
    </source>
</evidence>
<evidence type="ECO:0000313" key="4">
    <source>
        <dbReference type="EMBL" id="PKS05404.1"/>
    </source>
</evidence>
<feature type="binding site" evidence="1">
    <location>
        <position position="150"/>
    </location>
    <ligand>
        <name>Zn(2+)</name>
        <dbReference type="ChEBI" id="CHEBI:29105"/>
        <note>catalytic</note>
    </ligand>
</feature>
<protein>
    <recommendedName>
        <fullName evidence="6">Peptidase M12B domain-containing protein</fullName>
    </recommendedName>
</protein>
<keyword evidence="1" id="KW-0479">Metal-binding</keyword>
<dbReference type="PROSITE" id="PS50214">
    <property type="entry name" value="DISINTEGRIN_2"/>
    <property type="match status" value="1"/>
</dbReference>
<evidence type="ECO:0000259" key="3">
    <source>
        <dbReference type="PROSITE" id="PS50215"/>
    </source>
</evidence>
<dbReference type="Pfam" id="PF13688">
    <property type="entry name" value="Reprolysin_5"/>
    <property type="match status" value="1"/>
</dbReference>
<comment type="caution">
    <text evidence="1">Lacks conserved residue(s) required for the propagation of feature annotation.</text>
</comment>
<dbReference type="InterPro" id="IPR001762">
    <property type="entry name" value="Disintegrin_dom"/>
</dbReference>
<dbReference type="GO" id="GO:0006508">
    <property type="term" value="P:proteolysis"/>
    <property type="evidence" value="ECO:0007669"/>
    <property type="project" value="InterPro"/>
</dbReference>
<evidence type="ECO:0008006" key="6">
    <source>
        <dbReference type="Google" id="ProtNLM"/>
    </source>
</evidence>
<sequence length="323" mass="34076">MIGVATDCTYTAEFESVNDARENIISQINIVSQLYEDSFNIALAIRNLTISDASCPSTSSGTNRWNVPCSAGIDLTQRLSLFSDWRTQYRDNNAVWTLLSNCRSESTVGIAWVGNTCGSRSRSSQGGRTGTVSSTNVVSRTDAEWQVIAHEVAHNFGASHDCTSSTCIGGAASDCCPLSESTCNAGAQYIMNPSTGRNVDSFSPCTIGSICTAIGRNLIDISCLVSEDEAPDINDSQCGNGIVEPGEACDCGGEEGCPENSCCNPSTCQLRTGARVVVSAGPAQGLETRKRRVMDLQANVPTPIQIPTGMEAVGAVVEAEEAQ</sequence>
<keyword evidence="5" id="KW-1185">Reference proteome</keyword>
<comment type="caution">
    <text evidence="4">The sequence shown here is derived from an EMBL/GenBank/DDBJ whole genome shotgun (WGS) entry which is preliminary data.</text>
</comment>
<evidence type="ECO:0000256" key="1">
    <source>
        <dbReference type="PROSITE-ProRule" id="PRU00276"/>
    </source>
</evidence>
<evidence type="ECO:0000313" key="5">
    <source>
        <dbReference type="Proteomes" id="UP000233524"/>
    </source>
</evidence>
<dbReference type="CDD" id="cd04271">
    <property type="entry name" value="ZnMc_ADAM_fungal"/>
    <property type="match status" value="1"/>
</dbReference>